<evidence type="ECO:0000256" key="5">
    <source>
        <dbReference type="ARBA" id="ARBA00023277"/>
    </source>
</evidence>
<evidence type="ECO:0000313" key="9">
    <source>
        <dbReference type="Proteomes" id="UP000053201"/>
    </source>
</evidence>
<keyword evidence="9" id="KW-1185">Reference proteome</keyword>
<proteinExistence type="inferred from homology"/>
<accession>A0A0L0HI00</accession>
<gene>
    <name evidence="8" type="ORF">SPPG_04767</name>
</gene>
<keyword evidence="4 6" id="KW-0413">Isomerase</keyword>
<dbReference type="InterPro" id="IPR005886">
    <property type="entry name" value="UDP_G4E"/>
</dbReference>
<dbReference type="SUPFAM" id="SSF51735">
    <property type="entry name" value="NAD(P)-binding Rossmann-fold domains"/>
    <property type="match status" value="1"/>
</dbReference>
<evidence type="ECO:0000256" key="1">
    <source>
        <dbReference type="ARBA" id="ARBA00001911"/>
    </source>
</evidence>
<comment type="pathway">
    <text evidence="6">Carbohydrate metabolism; galactose metabolism.</text>
</comment>
<dbReference type="GO" id="GO:0003978">
    <property type="term" value="F:UDP-glucose 4-epimerase activity"/>
    <property type="evidence" value="ECO:0007669"/>
    <property type="project" value="UniProtKB-UniRule"/>
</dbReference>
<keyword evidence="5 6" id="KW-0119">Carbohydrate metabolism</keyword>
<dbReference type="Gene3D" id="3.40.50.720">
    <property type="entry name" value="NAD(P)-binding Rossmann-like Domain"/>
    <property type="match status" value="1"/>
</dbReference>
<dbReference type="InterPro" id="IPR001509">
    <property type="entry name" value="Epimerase_deHydtase"/>
</dbReference>
<organism evidence="8 9">
    <name type="scientific">Spizellomyces punctatus (strain DAOM BR117)</name>
    <dbReference type="NCBI Taxonomy" id="645134"/>
    <lineage>
        <taxon>Eukaryota</taxon>
        <taxon>Fungi</taxon>
        <taxon>Fungi incertae sedis</taxon>
        <taxon>Chytridiomycota</taxon>
        <taxon>Chytridiomycota incertae sedis</taxon>
        <taxon>Chytridiomycetes</taxon>
        <taxon>Spizellomycetales</taxon>
        <taxon>Spizellomycetaceae</taxon>
        <taxon>Spizellomyces</taxon>
    </lineage>
</organism>
<dbReference type="PANTHER" id="PTHR43725">
    <property type="entry name" value="UDP-GLUCOSE 4-EPIMERASE"/>
    <property type="match status" value="1"/>
</dbReference>
<evidence type="ECO:0000256" key="3">
    <source>
        <dbReference type="ARBA" id="ARBA00023027"/>
    </source>
</evidence>
<name>A0A0L0HI00_SPIPD</name>
<evidence type="ECO:0000256" key="6">
    <source>
        <dbReference type="RuleBase" id="RU366046"/>
    </source>
</evidence>
<comment type="cofactor">
    <cofactor evidence="1 6">
        <name>NAD(+)</name>
        <dbReference type="ChEBI" id="CHEBI:57540"/>
    </cofactor>
</comment>
<comment type="similarity">
    <text evidence="2 6">Belongs to the NAD(P)-dependent epimerase/dehydratase family.</text>
</comment>
<dbReference type="EC" id="5.1.3.2" evidence="6"/>
<dbReference type="OrthoDB" id="9402762at2759"/>
<dbReference type="EMBL" id="KQ257456">
    <property type="protein sequence ID" value="KND00449.1"/>
    <property type="molecule type" value="Genomic_DNA"/>
</dbReference>
<dbReference type="CDD" id="cd05247">
    <property type="entry name" value="UDP_G4E_1_SDR_e"/>
    <property type="match status" value="1"/>
</dbReference>
<dbReference type="Proteomes" id="UP000053201">
    <property type="component" value="Unassembled WGS sequence"/>
</dbReference>
<dbReference type="UniPathway" id="UPA00214"/>
<dbReference type="STRING" id="645134.A0A0L0HI00"/>
<comment type="catalytic activity">
    <reaction evidence="6">
        <text>UDP-alpha-D-glucose = UDP-alpha-D-galactose</text>
        <dbReference type="Rhea" id="RHEA:22168"/>
        <dbReference type="ChEBI" id="CHEBI:58885"/>
        <dbReference type="ChEBI" id="CHEBI:66914"/>
        <dbReference type="EC" id="5.1.3.2"/>
    </reaction>
</comment>
<evidence type="ECO:0000313" key="8">
    <source>
        <dbReference type="EMBL" id="KND00449.1"/>
    </source>
</evidence>
<dbReference type="GeneID" id="27688197"/>
<dbReference type="PANTHER" id="PTHR43725:SF53">
    <property type="entry name" value="UDP-ARABINOSE 4-EPIMERASE 1"/>
    <property type="match status" value="1"/>
</dbReference>
<evidence type="ECO:0000256" key="4">
    <source>
        <dbReference type="ARBA" id="ARBA00023235"/>
    </source>
</evidence>
<sequence length="328" mass="36249">MKILIAGGAGYIGSHLVRELHKLGKHEIIVLDNLSTGHTAAIPQAVTFEQGDIRDKQRLDEVFAKHKPVAVYHLSASIEVAQSCVDPLSYYENNVSGTVTLLQIMQKYGSKYFIFSSTAALFGMPDRIPIEADDTTKPVNPYGETKLAVEKILHWCDQAFGLKYVCLRYFNACGADEAGDIGEDHTPESHLIPLVLQVPAGKREKVFIFGDDYDTEDGTCVRDYVHVTDLASAHIQALDYLGETNESNRFNLGSGHGYSVKQIIDAARRVTGHPIPAEIKPRRAGDPATLVASSTKAEKVLGWKRKYDSIDKIVATAWKFHQLHPKGF</sequence>
<dbReference type="Pfam" id="PF01370">
    <property type="entry name" value="Epimerase"/>
    <property type="match status" value="1"/>
</dbReference>
<dbReference type="NCBIfam" id="TIGR01179">
    <property type="entry name" value="galE"/>
    <property type="match status" value="1"/>
</dbReference>
<evidence type="ECO:0000259" key="7">
    <source>
        <dbReference type="Pfam" id="PF01370"/>
    </source>
</evidence>
<dbReference type="eggNOG" id="KOG1371">
    <property type="taxonomic scope" value="Eukaryota"/>
</dbReference>
<dbReference type="InParanoid" id="A0A0L0HI00"/>
<dbReference type="RefSeq" id="XP_016608488.1">
    <property type="nucleotide sequence ID" value="XM_016752999.1"/>
</dbReference>
<dbReference type="GO" id="GO:0006012">
    <property type="term" value="P:galactose metabolic process"/>
    <property type="evidence" value="ECO:0007669"/>
    <property type="project" value="UniProtKB-UniPathway"/>
</dbReference>
<reference evidence="8 9" key="1">
    <citation type="submission" date="2009-08" db="EMBL/GenBank/DDBJ databases">
        <title>The Genome Sequence of Spizellomyces punctatus strain DAOM BR117.</title>
        <authorList>
            <consortium name="The Broad Institute Genome Sequencing Platform"/>
            <person name="Russ C."/>
            <person name="Cuomo C."/>
            <person name="Shea T."/>
            <person name="Young S.K."/>
            <person name="Zeng Q."/>
            <person name="Koehrsen M."/>
            <person name="Haas B."/>
            <person name="Borodovsky M."/>
            <person name="Guigo R."/>
            <person name="Alvarado L."/>
            <person name="Berlin A."/>
            <person name="Bochicchio J."/>
            <person name="Borenstein D."/>
            <person name="Chapman S."/>
            <person name="Chen Z."/>
            <person name="Engels R."/>
            <person name="Freedman E."/>
            <person name="Gellesch M."/>
            <person name="Goldberg J."/>
            <person name="Griggs A."/>
            <person name="Gujja S."/>
            <person name="Heiman D."/>
            <person name="Hepburn T."/>
            <person name="Howarth C."/>
            <person name="Jen D."/>
            <person name="Larson L."/>
            <person name="Lewis B."/>
            <person name="Mehta T."/>
            <person name="Park D."/>
            <person name="Pearson M."/>
            <person name="Roberts A."/>
            <person name="Saif S."/>
            <person name="Shenoy N."/>
            <person name="Sisk P."/>
            <person name="Stolte C."/>
            <person name="Sykes S."/>
            <person name="Thomson T."/>
            <person name="Walk T."/>
            <person name="White J."/>
            <person name="Yandava C."/>
            <person name="Burger G."/>
            <person name="Gray M.W."/>
            <person name="Holland P.W.H."/>
            <person name="King N."/>
            <person name="Lang F.B.F."/>
            <person name="Roger A.J."/>
            <person name="Ruiz-Trillo I."/>
            <person name="Lander E."/>
            <person name="Nusbaum C."/>
        </authorList>
    </citation>
    <scope>NUCLEOTIDE SEQUENCE [LARGE SCALE GENOMIC DNA]</scope>
    <source>
        <strain evidence="8 9">DAOM BR117</strain>
    </source>
</reference>
<comment type="subunit">
    <text evidence="6">Homodimer.</text>
</comment>
<dbReference type="OMA" id="HADSVRW"/>
<dbReference type="InterPro" id="IPR036291">
    <property type="entry name" value="NAD(P)-bd_dom_sf"/>
</dbReference>
<dbReference type="VEuPathDB" id="FungiDB:SPPG_04767"/>
<feature type="domain" description="NAD-dependent epimerase/dehydratase" evidence="7">
    <location>
        <begin position="3"/>
        <end position="253"/>
    </location>
</feature>
<keyword evidence="3 6" id="KW-0520">NAD</keyword>
<evidence type="ECO:0000256" key="2">
    <source>
        <dbReference type="ARBA" id="ARBA00007637"/>
    </source>
</evidence>
<protein>
    <recommendedName>
        <fullName evidence="6">UDP-glucose 4-epimerase</fullName>
        <ecNumber evidence="6">5.1.3.2</ecNumber>
    </recommendedName>
</protein>
<dbReference type="AlphaFoldDB" id="A0A0L0HI00"/>
<dbReference type="Gene3D" id="3.90.25.10">
    <property type="entry name" value="UDP-galactose 4-epimerase, domain 1"/>
    <property type="match status" value="1"/>
</dbReference>